<dbReference type="AlphaFoldDB" id="A0A2W2AYA5"/>
<dbReference type="EMBL" id="QKTW01000017">
    <property type="protein sequence ID" value="PZF72668.1"/>
    <property type="molecule type" value="Genomic_DNA"/>
</dbReference>
<reference evidence="1 2" key="1">
    <citation type="submission" date="2018-06" db="EMBL/GenBank/DDBJ databases">
        <title>Mucibacter soli gen. nov., sp. nov., a new member of the family Chitinophagaceae producing mucin.</title>
        <authorList>
            <person name="Kim M.-K."/>
            <person name="Park S."/>
            <person name="Kim T.-S."/>
            <person name="Joung Y."/>
            <person name="Han J.-H."/>
            <person name="Kim S.B."/>
        </authorList>
    </citation>
    <scope>NUCLEOTIDE SEQUENCE [LARGE SCALE GENOMIC DNA]</scope>
    <source>
        <strain evidence="1 2">R1-15</strain>
    </source>
</reference>
<keyword evidence="2" id="KW-1185">Reference proteome</keyword>
<proteinExistence type="predicted"/>
<name>A0A2W2AYA5_9BACT</name>
<organism evidence="1 2">
    <name type="scientific">Taibaiella soli</name>
    <dbReference type="NCBI Taxonomy" id="1649169"/>
    <lineage>
        <taxon>Bacteria</taxon>
        <taxon>Pseudomonadati</taxon>
        <taxon>Bacteroidota</taxon>
        <taxon>Chitinophagia</taxon>
        <taxon>Chitinophagales</taxon>
        <taxon>Chitinophagaceae</taxon>
        <taxon>Taibaiella</taxon>
    </lineage>
</organism>
<evidence type="ECO:0000313" key="2">
    <source>
        <dbReference type="Proteomes" id="UP000248745"/>
    </source>
</evidence>
<comment type="caution">
    <text evidence="1">The sequence shown here is derived from an EMBL/GenBank/DDBJ whole genome shotgun (WGS) entry which is preliminary data.</text>
</comment>
<dbReference type="Proteomes" id="UP000248745">
    <property type="component" value="Unassembled WGS sequence"/>
</dbReference>
<evidence type="ECO:0000313" key="1">
    <source>
        <dbReference type="EMBL" id="PZF72668.1"/>
    </source>
</evidence>
<gene>
    <name evidence="1" type="ORF">DN068_12445</name>
</gene>
<protein>
    <submittedName>
        <fullName evidence="1">Uncharacterized protein</fullName>
    </submittedName>
</protein>
<sequence>MNIKFTNQPISAATGHCFSPAPSRFASFDCTVTSSGETYNAVTKWDKTTNLFSFLLMKSTDGRINWAGFNKLTGLTFLQLPHGIIYTNDHLLLRDSSGSSTYVFRRDLPLPGITNMNSEHK</sequence>
<accession>A0A2W2AYA5</accession>